<comment type="caution">
    <text evidence="3">The sequence shown here is derived from an EMBL/GenBank/DDBJ whole genome shotgun (WGS) entry which is preliminary data.</text>
</comment>
<feature type="region of interest" description="Disordered" evidence="1">
    <location>
        <begin position="24"/>
        <end position="48"/>
    </location>
</feature>
<dbReference type="EMBL" id="AMCV02000031">
    <property type="protein sequence ID" value="TDZ17297.1"/>
    <property type="molecule type" value="Genomic_DNA"/>
</dbReference>
<proteinExistence type="predicted"/>
<dbReference type="AlphaFoldDB" id="A0A484FK67"/>
<reference evidence="4" key="2">
    <citation type="journal article" date="2019" name="Mol. Plant Microbe Interact.">
        <title>Genome sequence resources for four phytopathogenic fungi from the Colletotrichum orbiculare species complex.</title>
        <authorList>
            <person name="Gan P."/>
            <person name="Tsushima A."/>
            <person name="Narusaka M."/>
            <person name="Narusaka Y."/>
            <person name="Takano Y."/>
            <person name="Kubo Y."/>
            <person name="Shirasu K."/>
        </authorList>
    </citation>
    <scope>GENOME REANNOTATION</scope>
    <source>
        <strain evidence="4">104-T / ATCC 96160 / CBS 514.97 / LARS 414 / MAFF 240422</strain>
    </source>
</reference>
<keyword evidence="2" id="KW-0732">Signal</keyword>
<evidence type="ECO:0008006" key="5">
    <source>
        <dbReference type="Google" id="ProtNLM"/>
    </source>
</evidence>
<dbReference type="OrthoDB" id="5362269at2759"/>
<dbReference type="STRING" id="1213857.A0A484FK67"/>
<organism evidence="3 4">
    <name type="scientific">Colletotrichum orbiculare (strain 104-T / ATCC 96160 / CBS 514.97 / LARS 414 / MAFF 240422)</name>
    <name type="common">Cucumber anthracnose fungus</name>
    <name type="synonym">Colletotrichum lagenarium</name>
    <dbReference type="NCBI Taxonomy" id="1213857"/>
    <lineage>
        <taxon>Eukaryota</taxon>
        <taxon>Fungi</taxon>
        <taxon>Dikarya</taxon>
        <taxon>Ascomycota</taxon>
        <taxon>Pezizomycotina</taxon>
        <taxon>Sordariomycetes</taxon>
        <taxon>Hypocreomycetidae</taxon>
        <taxon>Glomerellales</taxon>
        <taxon>Glomerellaceae</taxon>
        <taxon>Colletotrichum</taxon>
        <taxon>Colletotrichum orbiculare species complex</taxon>
    </lineage>
</organism>
<protein>
    <recommendedName>
        <fullName evidence="5">GPI anchored protein</fullName>
    </recommendedName>
</protein>
<evidence type="ECO:0000313" key="4">
    <source>
        <dbReference type="Proteomes" id="UP000014480"/>
    </source>
</evidence>
<accession>A0A484FK67</accession>
<sequence>MKATQILSILGFSAVAMAQSLAPSPTESWHCEGPRESGTSLAASVTAAPSGTTLSSAVVVTTTATEDHDHDHDEDDHDHSGTGVLPPSPTESVGCLAHGDHWHCDGPASTTSESGAAVTTTVATTAAAGTNAGNSASPSSTSVPAGAGRAGFGAAAIVAALMAL</sequence>
<dbReference type="Proteomes" id="UP000014480">
    <property type="component" value="Unassembled WGS sequence"/>
</dbReference>
<feature type="compositionally biased region" description="Polar residues" evidence="1">
    <location>
        <begin position="37"/>
        <end position="48"/>
    </location>
</feature>
<reference evidence="4" key="1">
    <citation type="journal article" date="2013" name="New Phytol.">
        <title>Comparative genomic and transcriptomic analyses reveal the hemibiotrophic stage shift of Colletotrichum fungi.</title>
        <authorList>
            <person name="Gan P."/>
            <person name="Ikeda K."/>
            <person name="Irieda H."/>
            <person name="Narusaka M."/>
            <person name="O'Connell R.J."/>
            <person name="Narusaka Y."/>
            <person name="Takano Y."/>
            <person name="Kubo Y."/>
            <person name="Shirasu K."/>
        </authorList>
    </citation>
    <scope>NUCLEOTIDE SEQUENCE [LARGE SCALE GENOMIC DNA]</scope>
    <source>
        <strain evidence="4">104-T / ATCC 96160 / CBS 514.97 / LARS 414 / MAFF 240422</strain>
    </source>
</reference>
<evidence type="ECO:0000313" key="3">
    <source>
        <dbReference type="EMBL" id="TDZ17297.1"/>
    </source>
</evidence>
<evidence type="ECO:0000256" key="1">
    <source>
        <dbReference type="SAM" id="MobiDB-lite"/>
    </source>
</evidence>
<keyword evidence="4" id="KW-1185">Reference proteome</keyword>
<feature type="chain" id="PRO_5019760869" description="GPI anchored protein" evidence="2">
    <location>
        <begin position="19"/>
        <end position="164"/>
    </location>
</feature>
<gene>
    <name evidence="3" type="ORF">Cob_v009921</name>
</gene>
<evidence type="ECO:0000256" key="2">
    <source>
        <dbReference type="SAM" id="SignalP"/>
    </source>
</evidence>
<feature type="region of interest" description="Disordered" evidence="1">
    <location>
        <begin position="65"/>
        <end position="89"/>
    </location>
</feature>
<feature type="signal peptide" evidence="2">
    <location>
        <begin position="1"/>
        <end position="18"/>
    </location>
</feature>
<name>A0A484FK67_COLOR</name>